<gene>
    <name evidence="2" type="ORF">IU459_01055</name>
</gene>
<reference evidence="2 3" key="1">
    <citation type="submission" date="2020-10" db="EMBL/GenBank/DDBJ databases">
        <title>Identification of Nocardia species via Next-generation sequencing and recognition of intraspecies genetic diversity.</title>
        <authorList>
            <person name="Li P."/>
            <person name="Li P."/>
            <person name="Lu B."/>
        </authorList>
    </citation>
    <scope>NUCLEOTIDE SEQUENCE [LARGE SCALE GENOMIC DNA]</scope>
    <source>
        <strain evidence="2 3">BJ06-0157</strain>
    </source>
</reference>
<proteinExistence type="predicted"/>
<evidence type="ECO:0000313" key="2">
    <source>
        <dbReference type="EMBL" id="MBF6296128.1"/>
    </source>
</evidence>
<keyword evidence="3" id="KW-1185">Reference proteome</keyword>
<organism evidence="2 3">
    <name type="scientific">Nocardia amamiensis</name>
    <dbReference type="NCBI Taxonomy" id="404578"/>
    <lineage>
        <taxon>Bacteria</taxon>
        <taxon>Bacillati</taxon>
        <taxon>Actinomycetota</taxon>
        <taxon>Actinomycetes</taxon>
        <taxon>Mycobacteriales</taxon>
        <taxon>Nocardiaceae</taxon>
        <taxon>Nocardia</taxon>
    </lineage>
</organism>
<dbReference type="RefSeq" id="WP_195127520.1">
    <property type="nucleotide sequence ID" value="NZ_JADLQX010000001.1"/>
</dbReference>
<evidence type="ECO:0000313" key="3">
    <source>
        <dbReference type="Proteomes" id="UP000702209"/>
    </source>
</evidence>
<feature type="domain" description="DUF6630" evidence="1">
    <location>
        <begin position="20"/>
        <end position="159"/>
    </location>
</feature>
<accession>A0ABS0CMZ6</accession>
<sequence>MDQNESAEQAQIENEIAQSMRVAELLAPDEPEVVRTCREAIEDRQRLQWSGGSPWHVLLGELGEQSVLAYFDWKDDPEQLRSGLEALSSYPALSWDWADEFLAESDGWHSGEIAAVFLEQVGEETLGMGVATVSLDTDGDAYAVGFIPVARVEELLAVAPDMISIVREGVLD</sequence>
<protein>
    <recommendedName>
        <fullName evidence="1">DUF6630 domain-containing protein</fullName>
    </recommendedName>
</protein>
<name>A0ABS0CMZ6_9NOCA</name>
<comment type="caution">
    <text evidence="2">The sequence shown here is derived from an EMBL/GenBank/DDBJ whole genome shotgun (WGS) entry which is preliminary data.</text>
</comment>
<dbReference type="InterPro" id="IPR046582">
    <property type="entry name" value="DUF6630"/>
</dbReference>
<evidence type="ECO:0000259" key="1">
    <source>
        <dbReference type="Pfam" id="PF20335"/>
    </source>
</evidence>
<dbReference type="Proteomes" id="UP000702209">
    <property type="component" value="Unassembled WGS sequence"/>
</dbReference>
<dbReference type="EMBL" id="JADLQX010000001">
    <property type="protein sequence ID" value="MBF6296128.1"/>
    <property type="molecule type" value="Genomic_DNA"/>
</dbReference>
<dbReference type="Pfam" id="PF20335">
    <property type="entry name" value="DUF6630"/>
    <property type="match status" value="1"/>
</dbReference>